<dbReference type="GO" id="GO:0005992">
    <property type="term" value="P:trehalose biosynthetic process"/>
    <property type="evidence" value="ECO:0007669"/>
    <property type="project" value="TreeGrafter"/>
</dbReference>
<dbReference type="Pfam" id="PF00128">
    <property type="entry name" value="Alpha-amylase"/>
    <property type="match status" value="1"/>
</dbReference>
<dbReference type="GO" id="GO:0030980">
    <property type="term" value="P:alpha-glucan catabolic process"/>
    <property type="evidence" value="ECO:0007669"/>
    <property type="project" value="TreeGrafter"/>
</dbReference>
<dbReference type="NCBIfam" id="TIGR02401">
    <property type="entry name" value="trehalose_TreY"/>
    <property type="match status" value="1"/>
</dbReference>
<dbReference type="CDD" id="cd11336">
    <property type="entry name" value="AmyAc_MTSase"/>
    <property type="match status" value="1"/>
</dbReference>
<dbReference type="RefSeq" id="WP_125484469.1">
    <property type="nucleotide sequence ID" value="NZ_RSDW01000001.1"/>
</dbReference>
<dbReference type="AlphaFoldDB" id="A0A3R9NVT1"/>
<dbReference type="InterPro" id="IPR006047">
    <property type="entry name" value="GH13_cat_dom"/>
</dbReference>
<dbReference type="GO" id="GO:0047470">
    <property type="term" value="F:(1,4)-alpha-D-glucan 1-alpha-D-glucosylmutase activity"/>
    <property type="evidence" value="ECO:0007669"/>
    <property type="project" value="TreeGrafter"/>
</dbReference>
<gene>
    <name evidence="2" type="ORF">EDE15_1261</name>
</gene>
<evidence type="ECO:0000313" key="2">
    <source>
        <dbReference type="EMBL" id="RSL15759.1"/>
    </source>
</evidence>
<evidence type="ECO:0000259" key="1">
    <source>
        <dbReference type="SMART" id="SM00642"/>
    </source>
</evidence>
<dbReference type="InterPro" id="IPR017853">
    <property type="entry name" value="GH"/>
</dbReference>
<reference evidence="2 3" key="1">
    <citation type="submission" date="2018-12" db="EMBL/GenBank/DDBJ databases">
        <title>Sequencing of bacterial isolates from soil warming experiment in Harvard Forest, Massachusetts, USA.</title>
        <authorList>
            <person name="Deangelis K."/>
        </authorList>
    </citation>
    <scope>NUCLEOTIDE SEQUENCE [LARGE SCALE GENOMIC DNA]</scope>
    <source>
        <strain evidence="2 3">EB153</strain>
    </source>
</reference>
<accession>A0A3R9NVT1</accession>
<dbReference type="PANTHER" id="PTHR10357:SF216">
    <property type="entry name" value="MALTOOLIGOSYL TREHALOSE SYNTHASE-RELATED"/>
    <property type="match status" value="1"/>
</dbReference>
<dbReference type="Gene3D" id="3.20.20.80">
    <property type="entry name" value="Glycosidases"/>
    <property type="match status" value="4"/>
</dbReference>
<protein>
    <submittedName>
        <fullName evidence="2">Maltooligosyl trehalose synthase</fullName>
    </submittedName>
</protein>
<dbReference type="InterPro" id="IPR012767">
    <property type="entry name" value="Trehalose_TreY"/>
</dbReference>
<dbReference type="EMBL" id="RSDW01000001">
    <property type="protein sequence ID" value="RSL15759.1"/>
    <property type="molecule type" value="Genomic_DNA"/>
</dbReference>
<dbReference type="Proteomes" id="UP000269669">
    <property type="component" value="Unassembled WGS sequence"/>
</dbReference>
<dbReference type="PANTHER" id="PTHR10357">
    <property type="entry name" value="ALPHA-AMYLASE FAMILY MEMBER"/>
    <property type="match status" value="1"/>
</dbReference>
<name>A0A3R9NVT1_9BACT</name>
<evidence type="ECO:0000313" key="3">
    <source>
        <dbReference type="Proteomes" id="UP000269669"/>
    </source>
</evidence>
<keyword evidence="3" id="KW-1185">Reference proteome</keyword>
<dbReference type="SMART" id="SM00642">
    <property type="entry name" value="Aamy"/>
    <property type="match status" value="1"/>
</dbReference>
<sequence length="899" mass="102022">MLRIPSSTYRLQLNKDFTFDDAAKVAEYLCALGVSHVYCSPYLQAASGSTHGYDVVSHQRVNEELGGAEGHERFCKKLGELHLGQVLDTVPNHMSLGKENRYWWDVLENGTSSRYASFFDIDWQPQEERLRNKVLVPILPDQYGRVLQAGGIKVVRQGNKFQVEASGQTLPVAPPSLPAILARAAEYAKSDTLSFLASSFGRLEAPEFVDRRRILARHRDKVVLYTLLERLCAEEAGVCGGIDKSLSELNANLDALDDFLNQQNYRLAYWKTSGQQISFRRFFDVNSLVGLRVEREHVFEESHALVLEWLRRGVLDGVRVDHPDGLRDPLEYLKRLREHAPDAWIVGEKILEPGEFLRESWPIQGTSGYDFLNAVGGVLVDSAGMVELGRVYQAFLGKQFAGQLTEFSAVAHEKKINVLQEALGSDVNRLTSLFVEICESNRNQRDFTQTEVRRAIRELAACFAIYRTYVVPDREEITDEDRAYIVQATECAKQKRQDVDAGLFDFLRDVLTMEVKGKQETEFVLRFQQFTGPVMAKGVEDTAFYCYNRLTGLNEVGNDPGCDGLSVAEFHAYCAKMQATHPVTMTALATHDTKRSDDVRARLAVLSEIPGRFGGVAQRWSRMNREFRTGEMPDRNTEYLYYQTLIGAWPLPVDRAQSYMLKAVREAKQQTTWVANNKEFEDALHLFVEKTLGHEPFLKELEQFVEKVKGPGRVNSLVQTLIKHTAPGVPDLYQGTELWDLSLVDPDNRRPVDFETRRRLLEELKVMKCEHVAARVMEGMEEGLPKLWVIHQALHLRRERPEWFDAEAAYAPLDVAGVKNEYVIAYLRGDSVATVVPRLTMKMEGAWRRTTVSLPEGQWRNRLTGEMVGGGRVAVEMLWKDFPVALLVREDISEGRGDA</sequence>
<proteinExistence type="predicted"/>
<feature type="domain" description="Glycosyl hydrolase family 13 catalytic" evidence="1">
    <location>
        <begin position="6"/>
        <end position="668"/>
    </location>
</feature>
<dbReference type="OrthoDB" id="9805159at2"/>
<dbReference type="SUPFAM" id="SSF51445">
    <property type="entry name" value="(Trans)glycosidases"/>
    <property type="match status" value="1"/>
</dbReference>
<comment type="caution">
    <text evidence="2">The sequence shown here is derived from an EMBL/GenBank/DDBJ whole genome shotgun (WGS) entry which is preliminary data.</text>
</comment>
<organism evidence="2 3">
    <name type="scientific">Edaphobacter aggregans</name>
    <dbReference type="NCBI Taxonomy" id="570835"/>
    <lineage>
        <taxon>Bacteria</taxon>
        <taxon>Pseudomonadati</taxon>
        <taxon>Acidobacteriota</taxon>
        <taxon>Terriglobia</taxon>
        <taxon>Terriglobales</taxon>
        <taxon>Acidobacteriaceae</taxon>
        <taxon>Edaphobacter</taxon>
    </lineage>
</organism>